<dbReference type="AlphaFoldDB" id="A0A395HCM5"/>
<feature type="region of interest" description="Disordered" evidence="1">
    <location>
        <begin position="92"/>
        <end position="111"/>
    </location>
</feature>
<keyword evidence="3" id="KW-1185">Reference proteome</keyword>
<feature type="compositionally biased region" description="Polar residues" evidence="1">
    <location>
        <begin position="118"/>
        <end position="137"/>
    </location>
</feature>
<organism evidence="2 3">
    <name type="scientific">Aspergillus ibericus CBS 121593</name>
    <dbReference type="NCBI Taxonomy" id="1448316"/>
    <lineage>
        <taxon>Eukaryota</taxon>
        <taxon>Fungi</taxon>
        <taxon>Dikarya</taxon>
        <taxon>Ascomycota</taxon>
        <taxon>Pezizomycotina</taxon>
        <taxon>Eurotiomycetes</taxon>
        <taxon>Eurotiomycetidae</taxon>
        <taxon>Eurotiales</taxon>
        <taxon>Aspergillaceae</taxon>
        <taxon>Aspergillus</taxon>
        <taxon>Aspergillus subgen. Circumdati</taxon>
    </lineage>
</organism>
<reference evidence="2 3" key="1">
    <citation type="submission" date="2018-02" db="EMBL/GenBank/DDBJ databases">
        <title>The genomes of Aspergillus section Nigri reveals drivers in fungal speciation.</title>
        <authorList>
            <consortium name="DOE Joint Genome Institute"/>
            <person name="Vesth T.C."/>
            <person name="Nybo J."/>
            <person name="Theobald S."/>
            <person name="Brandl J."/>
            <person name="Frisvad J.C."/>
            <person name="Nielsen K.F."/>
            <person name="Lyhne E.K."/>
            <person name="Kogle M.E."/>
            <person name="Kuo A."/>
            <person name="Riley R."/>
            <person name="Clum A."/>
            <person name="Nolan M."/>
            <person name="Lipzen A."/>
            <person name="Salamov A."/>
            <person name="Henrissat B."/>
            <person name="Wiebenga A."/>
            <person name="De vries R.P."/>
            <person name="Grigoriev I.V."/>
            <person name="Mortensen U.H."/>
            <person name="Andersen M.R."/>
            <person name="Baker S.E."/>
        </authorList>
    </citation>
    <scope>NUCLEOTIDE SEQUENCE [LARGE SCALE GENOMIC DNA]</scope>
    <source>
        <strain evidence="2 3">CBS 121593</strain>
    </source>
</reference>
<gene>
    <name evidence="2" type="ORF">BO80DRAFT_441142</name>
</gene>
<evidence type="ECO:0000256" key="1">
    <source>
        <dbReference type="SAM" id="MobiDB-lite"/>
    </source>
</evidence>
<dbReference type="Proteomes" id="UP000249402">
    <property type="component" value="Unassembled WGS sequence"/>
</dbReference>
<dbReference type="VEuPathDB" id="FungiDB:BO80DRAFT_441142"/>
<feature type="compositionally biased region" description="Polar residues" evidence="1">
    <location>
        <begin position="146"/>
        <end position="162"/>
    </location>
</feature>
<proteinExistence type="predicted"/>
<name>A0A395HCM5_9EURO</name>
<protein>
    <submittedName>
        <fullName evidence="2">Uncharacterized protein</fullName>
    </submittedName>
</protein>
<accession>A0A395HCM5</accession>
<feature type="region of interest" description="Disordered" evidence="1">
    <location>
        <begin position="116"/>
        <end position="162"/>
    </location>
</feature>
<sequence length="327" mass="36268">MAYKRPSDAQYTWVSTPNLCGMQSNGLDSLASHPVSPDTEYACSSDSSEYDLREVSHLSSDGIDHHHLSSVLSVKHAIPLPTEGSVPTIEQSIFPQGNIGNNEDPTSVHGFNEELEPRQNSVNGSRSPPASLQPLSRTHSRDLTSTRDSQQSTNSNTIDLSLSTDRALDTQYCLRPDKAQQKRDDSMQLDYPFERDLEHVKFIQNSLVDGSAPTESESENGRIWSENRNSMLANSPPSPGFPCAGLSLVNDAEGGLLDETPEEYQFIDLRSTACQDTMIDMIVPNLLVMRIQDETYITMMRLPPMKSLKILQYTNFPKGPEQSSTQT</sequence>
<evidence type="ECO:0000313" key="3">
    <source>
        <dbReference type="Proteomes" id="UP000249402"/>
    </source>
</evidence>
<dbReference type="GeneID" id="37226041"/>
<dbReference type="RefSeq" id="XP_025579232.1">
    <property type="nucleotide sequence ID" value="XM_025721176.1"/>
</dbReference>
<dbReference type="EMBL" id="KZ824422">
    <property type="protein sequence ID" value="RAL04905.1"/>
    <property type="molecule type" value="Genomic_DNA"/>
</dbReference>
<feature type="compositionally biased region" description="Polar residues" evidence="1">
    <location>
        <begin position="92"/>
        <end position="105"/>
    </location>
</feature>
<evidence type="ECO:0000313" key="2">
    <source>
        <dbReference type="EMBL" id="RAL04905.1"/>
    </source>
</evidence>